<feature type="compositionally biased region" description="Low complexity" evidence="1">
    <location>
        <begin position="920"/>
        <end position="1018"/>
    </location>
</feature>
<keyword evidence="2" id="KW-1133">Transmembrane helix</keyword>
<evidence type="ECO:0000256" key="3">
    <source>
        <dbReference type="SAM" id="SignalP"/>
    </source>
</evidence>
<keyword evidence="2" id="KW-0812">Transmembrane</keyword>
<dbReference type="InterPro" id="IPR052109">
    <property type="entry name" value="SRRM_Domain-Containing"/>
</dbReference>
<feature type="chain" id="PRO_5045075971" evidence="3">
    <location>
        <begin position="16"/>
        <end position="1072"/>
    </location>
</feature>
<protein>
    <submittedName>
        <fullName evidence="4">Oidioi.mRNA.OKI2018_I69.PAR.g11906.t1.cds</fullName>
    </submittedName>
</protein>
<keyword evidence="2" id="KW-0472">Membrane</keyword>
<organism evidence="4 5">
    <name type="scientific">Oikopleura dioica</name>
    <name type="common">Tunicate</name>
    <dbReference type="NCBI Taxonomy" id="34765"/>
    <lineage>
        <taxon>Eukaryota</taxon>
        <taxon>Metazoa</taxon>
        <taxon>Chordata</taxon>
        <taxon>Tunicata</taxon>
        <taxon>Appendicularia</taxon>
        <taxon>Copelata</taxon>
        <taxon>Oikopleuridae</taxon>
        <taxon>Oikopleura</taxon>
    </lineage>
</organism>
<feature type="signal peptide" evidence="3">
    <location>
        <begin position="1"/>
        <end position="15"/>
    </location>
</feature>
<feature type="region of interest" description="Disordered" evidence="1">
    <location>
        <begin position="905"/>
        <end position="1031"/>
    </location>
</feature>
<reference evidence="4 5" key="1">
    <citation type="submission" date="2021-04" db="EMBL/GenBank/DDBJ databases">
        <authorList>
            <person name="Bliznina A."/>
        </authorList>
    </citation>
    <scope>NUCLEOTIDE SEQUENCE [LARGE SCALE GENOMIC DNA]</scope>
</reference>
<keyword evidence="5" id="KW-1185">Reference proteome</keyword>
<keyword evidence="3" id="KW-0732">Signal</keyword>
<evidence type="ECO:0000313" key="4">
    <source>
        <dbReference type="EMBL" id="CAG5088629.1"/>
    </source>
</evidence>
<dbReference type="PANTHER" id="PTHR34755:SF3">
    <property type="entry name" value="SERINE_ARGININE REPETITIVE MATRIX PROTEIN 2"/>
    <property type="match status" value="1"/>
</dbReference>
<feature type="transmembrane region" description="Helical" evidence="2">
    <location>
        <begin position="1035"/>
        <end position="1058"/>
    </location>
</feature>
<evidence type="ECO:0000256" key="2">
    <source>
        <dbReference type="SAM" id="Phobius"/>
    </source>
</evidence>
<gene>
    <name evidence="4" type="ORF">OKIOD_LOCUS3464</name>
</gene>
<accession>A0ABN7S1D9</accession>
<dbReference type="PANTHER" id="PTHR34755">
    <property type="entry name" value="SERINE/ARGININE REPETITIVE MATRIX PROTEIN 3-RELATED"/>
    <property type="match status" value="1"/>
</dbReference>
<evidence type="ECO:0000313" key="5">
    <source>
        <dbReference type="Proteomes" id="UP001158576"/>
    </source>
</evidence>
<name>A0ABN7S1D9_OIKDI</name>
<proteinExistence type="predicted"/>
<dbReference type="EMBL" id="OU015568">
    <property type="protein sequence ID" value="CAG5088629.1"/>
    <property type="molecule type" value="Genomic_DNA"/>
</dbReference>
<sequence length="1072" mass="116521">MRLKFFAALLSVASAFTCHNCYVKYDHVGNLIEGQENCWSANDTLIDLSTTEVSCPENQNFCKTEVTVEWEATGEQTITFVRGCAVTEITEEIACFESTISGNRYKDCKLTCNELSNCNTDSDVLDLLGRTGEDGDPVERVCAQCSSLRDDDDSEDYCKDDGPTDLCPFYANQGCFNAHEIIQTQAGNVSEEYFKGCSFFEIKEESTGENDCSTFNLNGQMTQTCKSECDANKCNIGSIENSKVCYVCEYAFDHYGKQLSIGDPDCWDSLKQRHLQTCREGVTTCVTELDAVWGFNGKQEFALRRGCGPIEKPDDGLMKDCLTANANSQFHAKQCIDHCKNDGLACNTDLRVLEEFNYGGEAIKSCRVCESTSDDPEIEDDCSVNSTTSQLCPKYANAGCFSSRVAEDTLMGYKETTHHGCSAFRTTSNDLFCFNAEYEMPSFGNPSGEIETTNVCKETCQTPDCNINLSKPVETAHFCYVCEVTVDHLNQTVGLGDFHCLDDPPSTYEIECAETQTYCVTELEVDWMPNGDQETTVRRSCSATPAPTFCTIGNPYGSIYQRKDCASTCTNNLLSGCNNDLMEVGQKFADELTGEPIQSCFNCETHPGDEGCRLDQELGDLTVVDCPLYANAGCFTSSSRLREGDESALDIIRGCSTFSQEDNCNSEKAVIKSGNYCHVCRVVIDHNGDVIGTGSTDCLYLDSAVDYDVVDCGEESSCATHMEIAWLPFGQQEVLVERKCDVPNAIDNLCTERVTNGWLEKDCWEHCYDDMCNDNLNIAKNFAPEDGTEAVTECYTCSYESIGTNNPLDDEIGCLENPIEDSIQKCPEWAQLGCFVGDGVQKNVEGDESVNVHRGCSSFVLQEQLCGSLTIDTNVTEDVDRSRISVCKLTCTGADDCNTFRYPDWVDPPSNECPPELCGETTTQSTSTASSSSSTESTQSSSTVSSSTISSSSTLSTESSSSSSSSTVTSSTESSAASTDISSTVTSSTSSGSSTESSSTDTSSTESSSTESSTQESTTKTDGDEPEDKEADVGLILGATALAVSLTAVGGAGVYFIFKKFSKPSKTSPNHI</sequence>
<dbReference type="Proteomes" id="UP001158576">
    <property type="component" value="Chromosome PAR"/>
</dbReference>
<evidence type="ECO:0000256" key="1">
    <source>
        <dbReference type="SAM" id="MobiDB-lite"/>
    </source>
</evidence>